<dbReference type="InterPro" id="IPR008906">
    <property type="entry name" value="HATC_C_dom"/>
</dbReference>
<dbReference type="EMBL" id="JARQWQ010000003">
    <property type="protein sequence ID" value="KAK2572910.1"/>
    <property type="molecule type" value="Genomic_DNA"/>
</dbReference>
<feature type="transmembrane region" description="Helical" evidence="6">
    <location>
        <begin position="37"/>
        <end position="57"/>
    </location>
</feature>
<dbReference type="GO" id="GO:0004930">
    <property type="term" value="F:G protein-coupled receptor activity"/>
    <property type="evidence" value="ECO:0007669"/>
    <property type="project" value="UniProtKB-KW"/>
</dbReference>
<proteinExistence type="inferred from homology"/>
<feature type="transmembrane region" description="Helical" evidence="6">
    <location>
        <begin position="123"/>
        <end position="143"/>
    </location>
</feature>
<dbReference type="InterPro" id="IPR017452">
    <property type="entry name" value="GPCR_Rhodpsn_7TM"/>
</dbReference>
<protein>
    <submittedName>
        <fullName evidence="8">52 kDa repressor of the inhibitor of the protein kinase</fullName>
    </submittedName>
</protein>
<feature type="transmembrane region" description="Helical" evidence="6">
    <location>
        <begin position="196"/>
        <end position="221"/>
    </location>
</feature>
<dbReference type="InterPro" id="IPR012337">
    <property type="entry name" value="RNaseH-like_sf"/>
</dbReference>
<organism evidence="8 9">
    <name type="scientific">Acropora cervicornis</name>
    <name type="common">Staghorn coral</name>
    <dbReference type="NCBI Taxonomy" id="6130"/>
    <lineage>
        <taxon>Eukaryota</taxon>
        <taxon>Metazoa</taxon>
        <taxon>Cnidaria</taxon>
        <taxon>Anthozoa</taxon>
        <taxon>Hexacorallia</taxon>
        <taxon>Scleractinia</taxon>
        <taxon>Astrocoeniina</taxon>
        <taxon>Acroporidae</taxon>
        <taxon>Acropora</taxon>
    </lineage>
</organism>
<gene>
    <name evidence="8" type="ORF">P5673_001921</name>
</gene>
<keyword evidence="9" id="KW-1185">Reference proteome</keyword>
<keyword evidence="4 6" id="KW-0472">Membrane</keyword>
<keyword evidence="5" id="KW-0297">G-protein coupled receptor</keyword>
<evidence type="ECO:0000256" key="2">
    <source>
        <dbReference type="ARBA" id="ARBA00022692"/>
    </source>
</evidence>
<evidence type="ECO:0000256" key="5">
    <source>
        <dbReference type="RuleBase" id="RU000688"/>
    </source>
</evidence>
<feature type="domain" description="G-protein coupled receptors family 1 profile" evidence="7">
    <location>
        <begin position="49"/>
        <end position="265"/>
    </location>
</feature>
<dbReference type="SUPFAM" id="SSF81321">
    <property type="entry name" value="Family A G protein-coupled receptor-like"/>
    <property type="match status" value="1"/>
</dbReference>
<dbReference type="GO" id="GO:0046983">
    <property type="term" value="F:protein dimerization activity"/>
    <property type="evidence" value="ECO:0007669"/>
    <property type="project" value="InterPro"/>
</dbReference>
<dbReference type="InterPro" id="IPR052958">
    <property type="entry name" value="IFN-induced_PKR_regulator"/>
</dbReference>
<keyword evidence="5" id="KW-0675">Receptor</keyword>
<dbReference type="PROSITE" id="PS50262">
    <property type="entry name" value="G_PROTEIN_RECEP_F1_2"/>
    <property type="match status" value="1"/>
</dbReference>
<keyword evidence="5" id="KW-0807">Transducer</keyword>
<evidence type="ECO:0000313" key="9">
    <source>
        <dbReference type="Proteomes" id="UP001249851"/>
    </source>
</evidence>
<dbReference type="PRINTS" id="PR00237">
    <property type="entry name" value="GPCRRHODOPSN"/>
</dbReference>
<comment type="similarity">
    <text evidence="5">Belongs to the G-protein coupled receptor 1 family.</text>
</comment>
<reference evidence="8" key="2">
    <citation type="journal article" date="2023" name="Science">
        <title>Genomic signatures of disease resistance in endangered staghorn corals.</title>
        <authorList>
            <person name="Vollmer S.V."/>
            <person name="Selwyn J.D."/>
            <person name="Despard B.A."/>
            <person name="Roesel C.L."/>
        </authorList>
    </citation>
    <scope>NUCLEOTIDE SEQUENCE</scope>
    <source>
        <strain evidence="8">K2</strain>
    </source>
</reference>
<dbReference type="PROSITE" id="PS00237">
    <property type="entry name" value="G_PROTEIN_RECEP_F1_1"/>
    <property type="match status" value="1"/>
</dbReference>
<dbReference type="PANTHER" id="PTHR46289:SF14">
    <property type="entry name" value="DUF4371 DOMAIN-CONTAINING PROTEIN"/>
    <property type="match status" value="1"/>
</dbReference>
<evidence type="ECO:0000313" key="8">
    <source>
        <dbReference type="EMBL" id="KAK2572910.1"/>
    </source>
</evidence>
<dbReference type="Proteomes" id="UP001249851">
    <property type="component" value="Unassembled WGS sequence"/>
</dbReference>
<keyword evidence="3 6" id="KW-1133">Transmembrane helix</keyword>
<dbReference type="PANTHER" id="PTHR46289">
    <property type="entry name" value="52 KDA REPRESSOR OF THE INHIBITOR OF THE PROTEIN KINASE-LIKE PROTEIN-RELATED"/>
    <property type="match status" value="1"/>
</dbReference>
<comment type="caution">
    <text evidence="8">The sequence shown here is derived from an EMBL/GenBank/DDBJ whole genome shotgun (WGS) entry which is preliminary data.</text>
</comment>
<evidence type="ECO:0000256" key="3">
    <source>
        <dbReference type="ARBA" id="ARBA00022989"/>
    </source>
</evidence>
<sequence length="535" mass="61086">MTAYSLESNISFQEKGNSTASHSASNESLVEVSFKCLAYTLIVIFSIMGNSLVITAFKLNTNGKLRTVNNMFIVSMAAGDLLLTLGSMPERITRVLSNDRWLIEGNLGIYLCKLANFVEKLCMIVAILHLSMIAVDRFLVVFYPYRKIVTKKKALWFIVIAWLSSALFCGPLFYYANLKKKKGQIFCKTRSFFPNWKVWFLMFLTVLGTTLVFVVSLYISIAIHVRRNKRPGCFDSLPPFDRLSSYEKRGLKASLLSFQTVVVFITTKNILDEVKALASKLQKRDQDIFEAYMMVDEVIGNIKSARKNIDSDFQIWYKEILDLAEKLGIVEAIPRKTSIQRNRSNTPSSSPIDHYKKSVAIPLLDSLIIQMQDRFSDEDRHARHLLYLVPSIIVNDTLELSEATEGMLFWENDLPFPKSLGNELRRWQSMWQSAEKELTSNLLLALGACDVDAFPNIHRLPLIASTLPISSAEAERSFSLMKRIKTCTRSTMSEERFSDLAVIAMHYPERFEVDEICEAFVKAHPRRLFQATLFD</sequence>
<feature type="transmembrane region" description="Helical" evidence="6">
    <location>
        <begin position="155"/>
        <end position="176"/>
    </location>
</feature>
<accession>A0AAD9R4H3</accession>
<dbReference type="Pfam" id="PF05699">
    <property type="entry name" value="Dimer_Tnp_hAT"/>
    <property type="match status" value="1"/>
</dbReference>
<dbReference type="Gene3D" id="1.20.1070.10">
    <property type="entry name" value="Rhodopsin 7-helix transmembrane proteins"/>
    <property type="match status" value="1"/>
</dbReference>
<reference evidence="8" key="1">
    <citation type="journal article" date="2023" name="G3 (Bethesda)">
        <title>Whole genome assembly and annotation of the endangered Caribbean coral Acropora cervicornis.</title>
        <authorList>
            <person name="Selwyn J.D."/>
            <person name="Vollmer S.V."/>
        </authorList>
    </citation>
    <scope>NUCLEOTIDE SEQUENCE</scope>
    <source>
        <strain evidence="8">K2</strain>
    </source>
</reference>
<keyword evidence="2 5" id="KW-0812">Transmembrane</keyword>
<dbReference type="InterPro" id="IPR000276">
    <property type="entry name" value="GPCR_Rhodpsn"/>
</dbReference>
<evidence type="ECO:0000256" key="4">
    <source>
        <dbReference type="ARBA" id="ARBA00023136"/>
    </source>
</evidence>
<dbReference type="GO" id="GO:0016020">
    <property type="term" value="C:membrane"/>
    <property type="evidence" value="ECO:0007669"/>
    <property type="project" value="UniProtKB-SubCell"/>
</dbReference>
<dbReference type="AlphaFoldDB" id="A0AAD9R4H3"/>
<dbReference type="SUPFAM" id="SSF53098">
    <property type="entry name" value="Ribonuclease H-like"/>
    <property type="match status" value="1"/>
</dbReference>
<name>A0AAD9R4H3_ACRCE</name>
<evidence type="ECO:0000256" key="6">
    <source>
        <dbReference type="SAM" id="Phobius"/>
    </source>
</evidence>
<dbReference type="CDD" id="cd00637">
    <property type="entry name" value="7tm_classA_rhodopsin-like"/>
    <property type="match status" value="1"/>
</dbReference>
<evidence type="ECO:0000259" key="7">
    <source>
        <dbReference type="PROSITE" id="PS50262"/>
    </source>
</evidence>
<evidence type="ECO:0000256" key="1">
    <source>
        <dbReference type="ARBA" id="ARBA00004370"/>
    </source>
</evidence>
<dbReference type="Pfam" id="PF00001">
    <property type="entry name" value="7tm_1"/>
    <property type="match status" value="1"/>
</dbReference>
<comment type="subcellular location">
    <subcellularLocation>
        <location evidence="1">Membrane</location>
    </subcellularLocation>
</comment>